<dbReference type="InterPro" id="IPR058240">
    <property type="entry name" value="rSAM_sf"/>
</dbReference>
<dbReference type="Gene3D" id="3.20.20.70">
    <property type="entry name" value="Aldolase class I"/>
    <property type="match status" value="1"/>
</dbReference>
<dbReference type="InterPro" id="IPR013785">
    <property type="entry name" value="Aldolase_TIM"/>
</dbReference>
<sequence length="291" mass="32993">MKVFEKIYIEISDYCALSCGFCPSGLRQTKRGEMDLGLFTSICEQIQGKAKRVCLHILGDPLGVGDFAAYVRILAHYGLKVDLVSTGLFLKERDFELLLQNPFVQVSFSLSAFLANANVLKMAHLHRILDFCGAHIQRNAPIFINLRFHQNDIMQESEKFKVMLETIRAYFGLPSCDLRQGRIKLAPKIFLNPMPSFEWEQSMLEQRTYKSESKDSKPLCYGAHKQFGILSNGELVPCCIDYNGRASFGNVRTQSMEGILDSVRFLQFAQNLKDGIAPCELCEKCGYKMIL</sequence>
<keyword evidence="2" id="KW-0949">S-adenosyl-L-methionine</keyword>
<comment type="cofactor">
    <cofactor evidence="1">
        <name>[4Fe-4S] cluster</name>
        <dbReference type="ChEBI" id="CHEBI:49883"/>
    </cofactor>
</comment>
<dbReference type="Proteomes" id="UP001434737">
    <property type="component" value="Chromosome"/>
</dbReference>
<dbReference type="CDD" id="cd01335">
    <property type="entry name" value="Radical_SAM"/>
    <property type="match status" value="1"/>
</dbReference>
<accession>A0ABZ3F735</accession>
<dbReference type="PANTHER" id="PTHR11228:SF7">
    <property type="entry name" value="PQQA PEPTIDE CYCLASE"/>
    <property type="match status" value="1"/>
</dbReference>
<proteinExistence type="predicted"/>
<name>A0ABZ3F735_9HELI</name>
<dbReference type="InterPro" id="IPR050377">
    <property type="entry name" value="Radical_SAM_PqqE_MftC-like"/>
</dbReference>
<evidence type="ECO:0000256" key="2">
    <source>
        <dbReference type="ARBA" id="ARBA00022691"/>
    </source>
</evidence>
<dbReference type="SUPFAM" id="SSF102114">
    <property type="entry name" value="Radical SAM enzymes"/>
    <property type="match status" value="1"/>
</dbReference>
<organism evidence="7 8">
    <name type="scientific">Helicobacter mastomyrinus</name>
    <dbReference type="NCBI Taxonomy" id="287948"/>
    <lineage>
        <taxon>Bacteria</taxon>
        <taxon>Pseudomonadati</taxon>
        <taxon>Campylobacterota</taxon>
        <taxon>Epsilonproteobacteria</taxon>
        <taxon>Campylobacterales</taxon>
        <taxon>Helicobacteraceae</taxon>
        <taxon>Helicobacter</taxon>
    </lineage>
</organism>
<evidence type="ECO:0000313" key="7">
    <source>
        <dbReference type="EMBL" id="XAM18003.1"/>
    </source>
</evidence>
<dbReference type="Pfam" id="PF13186">
    <property type="entry name" value="SPASM"/>
    <property type="match status" value="1"/>
</dbReference>
<evidence type="ECO:0000259" key="6">
    <source>
        <dbReference type="Pfam" id="PF13186"/>
    </source>
</evidence>
<dbReference type="EMBL" id="CP145316">
    <property type="protein sequence ID" value="XAM18003.1"/>
    <property type="molecule type" value="Genomic_DNA"/>
</dbReference>
<keyword evidence="5" id="KW-0411">Iron-sulfur</keyword>
<evidence type="ECO:0000256" key="3">
    <source>
        <dbReference type="ARBA" id="ARBA00022723"/>
    </source>
</evidence>
<feature type="domain" description="4Fe4S-binding SPASM" evidence="6">
    <location>
        <begin position="220"/>
        <end position="285"/>
    </location>
</feature>
<evidence type="ECO:0000256" key="1">
    <source>
        <dbReference type="ARBA" id="ARBA00001966"/>
    </source>
</evidence>
<keyword evidence="4" id="KW-0408">Iron</keyword>
<protein>
    <submittedName>
        <fullName evidence="7">Radical SAM/SPASM domain-containing protein</fullName>
    </submittedName>
</protein>
<evidence type="ECO:0000313" key="8">
    <source>
        <dbReference type="Proteomes" id="UP001434737"/>
    </source>
</evidence>
<dbReference type="RefSeq" id="WP_295702082.1">
    <property type="nucleotide sequence ID" value="NZ_CP145316.1"/>
</dbReference>
<evidence type="ECO:0000256" key="4">
    <source>
        <dbReference type="ARBA" id="ARBA00023004"/>
    </source>
</evidence>
<dbReference type="InterPro" id="IPR023885">
    <property type="entry name" value="4Fe4S-binding_SPASM_dom"/>
</dbReference>
<keyword evidence="3" id="KW-0479">Metal-binding</keyword>
<dbReference type="SFLD" id="SFLDS00029">
    <property type="entry name" value="Radical_SAM"/>
    <property type="match status" value="1"/>
</dbReference>
<keyword evidence="8" id="KW-1185">Reference proteome</keyword>
<evidence type="ECO:0000256" key="5">
    <source>
        <dbReference type="ARBA" id="ARBA00023014"/>
    </source>
</evidence>
<gene>
    <name evidence="7" type="ORF">V3I05_10005</name>
</gene>
<dbReference type="InterPro" id="IPR007197">
    <property type="entry name" value="rSAM"/>
</dbReference>
<dbReference type="PANTHER" id="PTHR11228">
    <property type="entry name" value="RADICAL SAM DOMAIN PROTEIN"/>
    <property type="match status" value="1"/>
</dbReference>
<reference evidence="7 8" key="1">
    <citation type="submission" date="2024-02" db="EMBL/GenBank/DDBJ databases">
        <title>Genome and pathogenicity analysis of Helicobacter mastomyrinus isolated from mice.</title>
        <authorList>
            <person name="Zhu L."/>
        </authorList>
    </citation>
    <scope>NUCLEOTIDE SEQUENCE [LARGE SCALE GENOMIC DNA]</scope>
    <source>
        <strain evidence="7 8">Hm-17</strain>
    </source>
</reference>